<evidence type="ECO:0000256" key="1">
    <source>
        <dbReference type="ARBA" id="ARBA00006654"/>
    </source>
</evidence>
<dbReference type="EMBL" id="AZHE01000011">
    <property type="protein sequence ID" value="KHN97263.1"/>
    <property type="molecule type" value="Genomic_DNA"/>
</dbReference>
<name>A0A0B2WTC9_METAS</name>
<dbReference type="FunFam" id="3.60.21.10:FF:000020">
    <property type="entry name" value="NT5E isoform 4"/>
    <property type="match status" value="1"/>
</dbReference>
<dbReference type="InterPro" id="IPR029052">
    <property type="entry name" value="Metallo-depent_PP-like"/>
</dbReference>
<accession>A0A0B2WTC9</accession>
<feature type="domain" description="Calcineurin-like phosphoesterase" evidence="7">
    <location>
        <begin position="47"/>
        <end position="259"/>
    </location>
</feature>
<dbReference type="InterPro" id="IPR006179">
    <property type="entry name" value="5_nucleotidase/apyrase"/>
</dbReference>
<dbReference type="SUPFAM" id="SSF55816">
    <property type="entry name" value="5'-nucleotidase (syn. UDP-sugar hydrolase), C-terminal domain"/>
    <property type="match status" value="1"/>
</dbReference>
<protein>
    <submittedName>
        <fullName evidence="9">5'-nucleotidase</fullName>
    </submittedName>
</protein>
<dbReference type="GO" id="GO:0016787">
    <property type="term" value="F:hydrolase activity"/>
    <property type="evidence" value="ECO:0007669"/>
    <property type="project" value="UniProtKB-KW"/>
</dbReference>
<reference evidence="9 10" key="1">
    <citation type="journal article" date="2014" name="Proc. Natl. Acad. Sci. U.S.A.">
        <title>Trajectory and genomic determinants of fungal-pathogen speciation and host adaptation.</title>
        <authorList>
            <person name="Hu X."/>
            <person name="Xiao G."/>
            <person name="Zheng P."/>
            <person name="Shang Y."/>
            <person name="Su Y."/>
            <person name="Zhang X."/>
            <person name="Liu X."/>
            <person name="Zhan S."/>
            <person name="St Leger R.J."/>
            <person name="Wang C."/>
        </authorList>
    </citation>
    <scope>NUCLEOTIDE SEQUENCE [LARGE SCALE GENOMIC DNA]</scope>
    <source>
        <strain evidence="9 10">ARSEF 1941</strain>
    </source>
</reference>
<dbReference type="HOGENOM" id="CLU_005854_7_1_1"/>
<dbReference type="STRING" id="1081103.A0A0B2WTC9"/>
<feature type="signal peptide" evidence="6">
    <location>
        <begin position="1"/>
        <end position="24"/>
    </location>
</feature>
<evidence type="ECO:0000256" key="5">
    <source>
        <dbReference type="ARBA" id="ARBA00022801"/>
    </source>
</evidence>
<dbReference type="GO" id="GO:0009166">
    <property type="term" value="P:nucleotide catabolic process"/>
    <property type="evidence" value="ECO:0007669"/>
    <property type="project" value="InterPro"/>
</dbReference>
<dbReference type="PANTHER" id="PTHR11575:SF24">
    <property type="entry name" value="5'-NUCLEOTIDASE"/>
    <property type="match status" value="1"/>
</dbReference>
<dbReference type="SUPFAM" id="SSF56300">
    <property type="entry name" value="Metallo-dependent phosphatases"/>
    <property type="match status" value="1"/>
</dbReference>
<gene>
    <name evidence="9" type="ORF">MAM_04860</name>
</gene>
<dbReference type="GO" id="GO:0000166">
    <property type="term" value="F:nucleotide binding"/>
    <property type="evidence" value="ECO:0007669"/>
    <property type="project" value="UniProtKB-KW"/>
</dbReference>
<keyword evidence="2" id="KW-0479">Metal-binding</keyword>
<evidence type="ECO:0000256" key="3">
    <source>
        <dbReference type="ARBA" id="ARBA00022729"/>
    </source>
</evidence>
<dbReference type="GeneID" id="63739315"/>
<keyword evidence="5 6" id="KW-0378">Hydrolase</keyword>
<sequence>MRHSVTMQMAVTLAVLALGPAALADDVLYSSRLSRRGLLQNGNYNLTIFHVNDVHAHLDQYSGNGAECKDGTRGCVGGYARIKTKVDELRGENPDHLLLDAGDEFQGTPFYTFYGWVKIAEILNDLKVDAITLGNHEWDGGDDNLGNFLGNLTFPVVSCNVQSTVKSLNETIKNYHIFEKYDVAVIGATTETTPNIANVGKGTTFLDPIPEVQRAIYEIRNTTKVKRIIALTHLGYEVDQKLARQTEGLSLIIGGHSHTLLGDMDKAEGKYPTIIKDKSGNEVFVVTSYRWGEYLGAIEVTFDESGRALSYHGSPIHMDNTTALDKGLDRKITAWRGPFEKFAAQVIGSTSHVLDQTTCQKRDCLLGQVVADAMLEYRLSQTTNGAGDKPDFAIINAGGVRATIGQGNITRGQVITAFPFSNAVTQLKYSGADLRKTLEGCVSRVNQFNQRKTSSWFQVSSNIVIEYNESRDVGSRLVNVIIGGKALDDKAEYNVVTVDFVAGGGDNLLKPGAELVTLETLDQVLVAYIREHTPLRNALQKRVVQRRCERGHGRGE</sequence>
<evidence type="ECO:0000313" key="9">
    <source>
        <dbReference type="EMBL" id="KHN97263.1"/>
    </source>
</evidence>
<evidence type="ECO:0000256" key="6">
    <source>
        <dbReference type="RuleBase" id="RU362119"/>
    </source>
</evidence>
<dbReference type="OrthoDB" id="7722975at2759"/>
<dbReference type="Proteomes" id="UP000030816">
    <property type="component" value="Unassembled WGS sequence"/>
</dbReference>
<feature type="domain" description="5'-Nucleotidase C-terminal" evidence="8">
    <location>
        <begin position="346"/>
        <end position="508"/>
    </location>
</feature>
<dbReference type="CDD" id="cd07409">
    <property type="entry name" value="MPP_CD73_N"/>
    <property type="match status" value="1"/>
</dbReference>
<dbReference type="Gene3D" id="3.60.21.10">
    <property type="match status" value="1"/>
</dbReference>
<keyword evidence="10" id="KW-1185">Reference proteome</keyword>
<feature type="chain" id="PRO_5005110149" evidence="6">
    <location>
        <begin position="25"/>
        <end position="556"/>
    </location>
</feature>
<evidence type="ECO:0000256" key="4">
    <source>
        <dbReference type="ARBA" id="ARBA00022741"/>
    </source>
</evidence>
<dbReference type="PANTHER" id="PTHR11575">
    <property type="entry name" value="5'-NUCLEOTIDASE-RELATED"/>
    <property type="match status" value="1"/>
</dbReference>
<dbReference type="Pfam" id="PF02872">
    <property type="entry name" value="5_nucleotid_C"/>
    <property type="match status" value="1"/>
</dbReference>
<comment type="caution">
    <text evidence="9">The sequence shown here is derived from an EMBL/GenBank/DDBJ whole genome shotgun (WGS) entry which is preliminary data.</text>
</comment>
<evidence type="ECO:0000313" key="10">
    <source>
        <dbReference type="Proteomes" id="UP000030816"/>
    </source>
</evidence>
<evidence type="ECO:0000259" key="8">
    <source>
        <dbReference type="Pfam" id="PF02872"/>
    </source>
</evidence>
<dbReference type="InterPro" id="IPR004843">
    <property type="entry name" value="Calcineurin-like_PHP"/>
</dbReference>
<comment type="similarity">
    <text evidence="1 6">Belongs to the 5'-nucleotidase family.</text>
</comment>
<organism evidence="9 10">
    <name type="scientific">Metarhizium album (strain ARSEF 1941)</name>
    <dbReference type="NCBI Taxonomy" id="1081103"/>
    <lineage>
        <taxon>Eukaryota</taxon>
        <taxon>Fungi</taxon>
        <taxon>Dikarya</taxon>
        <taxon>Ascomycota</taxon>
        <taxon>Pezizomycotina</taxon>
        <taxon>Sordariomycetes</taxon>
        <taxon>Hypocreomycetidae</taxon>
        <taxon>Hypocreales</taxon>
        <taxon>Clavicipitaceae</taxon>
        <taxon>Metarhizium</taxon>
    </lineage>
</organism>
<dbReference type="InterPro" id="IPR036907">
    <property type="entry name" value="5'-Nucleotdase_C_sf"/>
</dbReference>
<dbReference type="Gene3D" id="3.90.780.10">
    <property type="entry name" value="5'-Nucleotidase, C-terminal domain"/>
    <property type="match status" value="1"/>
</dbReference>
<dbReference type="InterPro" id="IPR008334">
    <property type="entry name" value="5'-Nucleotdase_C"/>
</dbReference>
<keyword evidence="3 6" id="KW-0732">Signal</keyword>
<proteinExistence type="inferred from homology"/>
<dbReference type="GO" id="GO:0046872">
    <property type="term" value="F:metal ion binding"/>
    <property type="evidence" value="ECO:0007669"/>
    <property type="project" value="UniProtKB-KW"/>
</dbReference>
<dbReference type="AlphaFoldDB" id="A0A0B2WTC9"/>
<keyword evidence="4 6" id="KW-0547">Nucleotide-binding</keyword>
<evidence type="ECO:0000256" key="2">
    <source>
        <dbReference type="ARBA" id="ARBA00022723"/>
    </source>
</evidence>
<dbReference type="Pfam" id="PF00149">
    <property type="entry name" value="Metallophos"/>
    <property type="match status" value="1"/>
</dbReference>
<dbReference type="RefSeq" id="XP_040678329.1">
    <property type="nucleotide sequence ID" value="XM_040823658.1"/>
</dbReference>
<evidence type="ECO:0000259" key="7">
    <source>
        <dbReference type="Pfam" id="PF00149"/>
    </source>
</evidence>
<dbReference type="PRINTS" id="PR01607">
    <property type="entry name" value="APYRASEFAMLY"/>
</dbReference>